<dbReference type="Pfam" id="PF03401">
    <property type="entry name" value="TctC"/>
    <property type="match status" value="1"/>
</dbReference>
<reference evidence="3 4" key="1">
    <citation type="submission" date="2019-09" db="EMBL/GenBank/DDBJ databases">
        <title>Isolation of a novel species in the genus Cupriavidus from patients with sepsis using whole genome sequencing.</title>
        <authorList>
            <person name="Kweon O.J."/>
            <person name="Lee M.-K."/>
        </authorList>
    </citation>
    <scope>NUCLEOTIDE SEQUENCE [LARGE SCALE GENOMIC DNA]</scope>
    <source>
        <strain evidence="3 4">MKL-01</strain>
    </source>
</reference>
<proteinExistence type="inferred from homology"/>
<organism evidence="3 4">
    <name type="scientific">Cupriavidus cauae</name>
    <dbReference type="NCBI Taxonomy" id="2608999"/>
    <lineage>
        <taxon>Bacteria</taxon>
        <taxon>Pseudomonadati</taxon>
        <taxon>Pseudomonadota</taxon>
        <taxon>Betaproteobacteria</taxon>
        <taxon>Burkholderiales</taxon>
        <taxon>Burkholderiaceae</taxon>
        <taxon>Cupriavidus</taxon>
    </lineage>
</organism>
<comment type="similarity">
    <text evidence="1">Belongs to the UPF0065 (bug) family.</text>
</comment>
<dbReference type="PIRSF" id="PIRSF017082">
    <property type="entry name" value="YflP"/>
    <property type="match status" value="1"/>
</dbReference>
<dbReference type="AlphaFoldDB" id="A0A5M8AJB6"/>
<evidence type="ECO:0000256" key="1">
    <source>
        <dbReference type="ARBA" id="ARBA00006987"/>
    </source>
</evidence>
<protein>
    <submittedName>
        <fullName evidence="3">Tripartite tricarboxylate transporter substrate binding protein</fullName>
    </submittedName>
</protein>
<dbReference type="InterPro" id="IPR005064">
    <property type="entry name" value="BUG"/>
</dbReference>
<comment type="caution">
    <text evidence="3">The sequence shown here is derived from an EMBL/GenBank/DDBJ whole genome shotgun (WGS) entry which is preliminary data.</text>
</comment>
<dbReference type="Proteomes" id="UP000324324">
    <property type="component" value="Unassembled WGS sequence"/>
</dbReference>
<evidence type="ECO:0000313" key="4">
    <source>
        <dbReference type="Proteomes" id="UP000324324"/>
    </source>
</evidence>
<keyword evidence="4" id="KW-1185">Reference proteome</keyword>
<dbReference type="SUPFAM" id="SSF53850">
    <property type="entry name" value="Periplasmic binding protein-like II"/>
    <property type="match status" value="1"/>
</dbReference>
<evidence type="ECO:0000313" key="3">
    <source>
        <dbReference type="EMBL" id="KAA6120894.1"/>
    </source>
</evidence>
<dbReference type="PANTHER" id="PTHR42928:SF5">
    <property type="entry name" value="BLR1237 PROTEIN"/>
    <property type="match status" value="1"/>
</dbReference>
<dbReference type="Gene3D" id="3.40.190.10">
    <property type="entry name" value="Periplasmic binding protein-like II"/>
    <property type="match status" value="1"/>
</dbReference>
<feature type="signal peptide" evidence="2">
    <location>
        <begin position="1"/>
        <end position="29"/>
    </location>
</feature>
<name>A0A5M8AJB6_9BURK</name>
<dbReference type="Gene3D" id="3.40.190.150">
    <property type="entry name" value="Bordetella uptake gene, domain 1"/>
    <property type="match status" value="1"/>
</dbReference>
<dbReference type="PANTHER" id="PTHR42928">
    <property type="entry name" value="TRICARBOXYLATE-BINDING PROTEIN"/>
    <property type="match status" value="1"/>
</dbReference>
<accession>A0A5M8AJB6</accession>
<sequence>MLMTRPGRLLAAALCLAALSLSVAAPARADYPNRPIRLVVSFPPGSGTDSTARYVARKLEEKTGQSVVVENRPGGNSFIAVQTVTRAEPDGYTLLLASNSPVATNVAMFRQLPYDPVVELAPIARLGVGAMALVVNPASPFHTVAELVAHARQQPGKLNYGAGSASYQIATELFLTQGQIKANHVPYKGAAPALTDVAAGQVDFAFADYGAVLPLLQAGKLRLLAVTSEKRLATQPNTPTLQESGFPGYFMVNWTAAFAPAKTPRPVVEKLEKLLLEINAAPETAEFFARTNWDVFTGNAAELRRFQLAEIRKWSDAATRAGIPKQ</sequence>
<dbReference type="InterPro" id="IPR042100">
    <property type="entry name" value="Bug_dom1"/>
</dbReference>
<evidence type="ECO:0000256" key="2">
    <source>
        <dbReference type="SAM" id="SignalP"/>
    </source>
</evidence>
<gene>
    <name evidence="3" type="ORF">F1599_17205</name>
</gene>
<dbReference type="CDD" id="cd07012">
    <property type="entry name" value="PBP2_Bug_TTT"/>
    <property type="match status" value="1"/>
</dbReference>
<keyword evidence="2" id="KW-0732">Signal</keyword>
<feature type="chain" id="PRO_5024313116" evidence="2">
    <location>
        <begin position="30"/>
        <end position="326"/>
    </location>
</feature>
<dbReference type="EMBL" id="VWRN01000045">
    <property type="protein sequence ID" value="KAA6120894.1"/>
    <property type="molecule type" value="Genomic_DNA"/>
</dbReference>